<dbReference type="PANTHER" id="PTHR24198">
    <property type="entry name" value="ANKYRIN REPEAT AND PROTEIN KINASE DOMAIN-CONTAINING PROTEIN"/>
    <property type="match status" value="1"/>
</dbReference>
<dbReference type="Pfam" id="PF00023">
    <property type="entry name" value="Ank"/>
    <property type="match status" value="2"/>
</dbReference>
<protein>
    <submittedName>
        <fullName evidence="5">Uncharacterized protein</fullName>
    </submittedName>
</protein>
<keyword evidence="1" id="KW-0677">Repeat</keyword>
<dbReference type="PANTHER" id="PTHR24198:SF165">
    <property type="entry name" value="ANKYRIN REPEAT-CONTAINING PROTEIN-RELATED"/>
    <property type="match status" value="1"/>
</dbReference>
<comment type="caution">
    <text evidence="5">The sequence shown here is derived from an EMBL/GenBank/DDBJ whole genome shotgun (WGS) entry which is preliminary data.</text>
</comment>
<keyword evidence="6" id="KW-1185">Reference proteome</keyword>
<dbReference type="OrthoDB" id="426293at2759"/>
<evidence type="ECO:0000256" key="4">
    <source>
        <dbReference type="SAM" id="MobiDB-lite"/>
    </source>
</evidence>
<evidence type="ECO:0000313" key="5">
    <source>
        <dbReference type="EMBL" id="KAJ5379208.1"/>
    </source>
</evidence>
<dbReference type="InterPro" id="IPR002110">
    <property type="entry name" value="Ankyrin_rpt"/>
</dbReference>
<dbReference type="Proteomes" id="UP001147747">
    <property type="component" value="Unassembled WGS sequence"/>
</dbReference>
<keyword evidence="2 3" id="KW-0040">ANK repeat</keyword>
<dbReference type="SUPFAM" id="SSF48403">
    <property type="entry name" value="Ankyrin repeat"/>
    <property type="match status" value="1"/>
</dbReference>
<evidence type="ECO:0000256" key="3">
    <source>
        <dbReference type="PROSITE-ProRule" id="PRU00023"/>
    </source>
</evidence>
<evidence type="ECO:0000256" key="1">
    <source>
        <dbReference type="ARBA" id="ARBA00022737"/>
    </source>
</evidence>
<dbReference type="RefSeq" id="XP_056482994.1">
    <property type="nucleotide sequence ID" value="XM_056636964.1"/>
</dbReference>
<dbReference type="EMBL" id="JAPZBU010000011">
    <property type="protein sequence ID" value="KAJ5379208.1"/>
    <property type="molecule type" value="Genomic_DNA"/>
</dbReference>
<proteinExistence type="predicted"/>
<dbReference type="PROSITE" id="PS50088">
    <property type="entry name" value="ANK_REPEAT"/>
    <property type="match status" value="2"/>
</dbReference>
<gene>
    <name evidence="5" type="ORF">N7509_012327</name>
</gene>
<evidence type="ECO:0000256" key="2">
    <source>
        <dbReference type="ARBA" id="ARBA00023043"/>
    </source>
</evidence>
<dbReference type="Pfam" id="PF12796">
    <property type="entry name" value="Ank_2"/>
    <property type="match status" value="1"/>
</dbReference>
<accession>A0A9W9VEJ2</accession>
<dbReference type="InterPro" id="IPR036770">
    <property type="entry name" value="Ankyrin_rpt-contain_sf"/>
</dbReference>
<feature type="repeat" description="ANK" evidence="3">
    <location>
        <begin position="418"/>
        <end position="451"/>
    </location>
</feature>
<feature type="region of interest" description="Disordered" evidence="4">
    <location>
        <begin position="468"/>
        <end position="491"/>
    </location>
</feature>
<reference evidence="5" key="2">
    <citation type="journal article" date="2023" name="IMA Fungus">
        <title>Comparative genomic study of the Penicillium genus elucidates a diverse pangenome and 15 lateral gene transfer events.</title>
        <authorList>
            <person name="Petersen C."/>
            <person name="Sorensen T."/>
            <person name="Nielsen M.R."/>
            <person name="Sondergaard T.E."/>
            <person name="Sorensen J.L."/>
            <person name="Fitzpatrick D.A."/>
            <person name="Frisvad J.C."/>
            <person name="Nielsen K.L."/>
        </authorList>
    </citation>
    <scope>NUCLEOTIDE SEQUENCE</scope>
    <source>
        <strain evidence="5">IBT 29677</strain>
    </source>
</reference>
<name>A0A9W9VEJ2_9EURO</name>
<dbReference type="GeneID" id="81375944"/>
<feature type="repeat" description="ANK" evidence="3">
    <location>
        <begin position="217"/>
        <end position="241"/>
    </location>
</feature>
<dbReference type="PROSITE" id="PS50297">
    <property type="entry name" value="ANK_REP_REGION"/>
    <property type="match status" value="1"/>
</dbReference>
<dbReference type="SMART" id="SM00248">
    <property type="entry name" value="ANK"/>
    <property type="match status" value="8"/>
</dbReference>
<organism evidence="5 6">
    <name type="scientific">Penicillium cosmopolitanum</name>
    <dbReference type="NCBI Taxonomy" id="1131564"/>
    <lineage>
        <taxon>Eukaryota</taxon>
        <taxon>Fungi</taxon>
        <taxon>Dikarya</taxon>
        <taxon>Ascomycota</taxon>
        <taxon>Pezizomycotina</taxon>
        <taxon>Eurotiomycetes</taxon>
        <taxon>Eurotiomycetidae</taxon>
        <taxon>Eurotiales</taxon>
        <taxon>Aspergillaceae</taxon>
        <taxon>Penicillium</taxon>
    </lineage>
</organism>
<reference evidence="5" key="1">
    <citation type="submission" date="2022-12" db="EMBL/GenBank/DDBJ databases">
        <authorList>
            <person name="Petersen C."/>
        </authorList>
    </citation>
    <scope>NUCLEOTIDE SEQUENCE</scope>
    <source>
        <strain evidence="5">IBT 29677</strain>
    </source>
</reference>
<dbReference type="AlphaFoldDB" id="A0A9W9VEJ2"/>
<dbReference type="Pfam" id="PF13857">
    <property type="entry name" value="Ank_5"/>
    <property type="match status" value="1"/>
</dbReference>
<evidence type="ECO:0000313" key="6">
    <source>
        <dbReference type="Proteomes" id="UP001147747"/>
    </source>
</evidence>
<dbReference type="Gene3D" id="1.25.40.20">
    <property type="entry name" value="Ankyrin repeat-containing domain"/>
    <property type="match status" value="3"/>
</dbReference>
<sequence>MLCRGATTRVPIIPGKPRPRLGRRGRSEYPEARPESLPLMAASRNGYVDMVRFLIRRDWGLVYLLDGVGFSALCYAVQFGVVDVVGVLLGVDEVDEDGSSVARIIQRGNALEWGRVEILKMLLEDGRSGFDKDSLLAAVLGGEVECVRACLEIDTVGEGADDAYHVFREDELAEACDRGYEDIVLLILEFAARSGHEGIVRILLARDDVDPEKPSKSGRTPFCWAAVKGHVGVMKLLLETGKIDVNSRTDDLTTPLSCAAAAGEEASVRLLLSLDEVEVESRDIYGRTATFLAAAKGAVGAVRVLLESRRADPEAKDQIHGFTPLIAAIDQGQFAQKPRSSFFAHELGGTPLPSACQDILNLLRDAGVPVSPDWMKTEEMGHDYPDSERKFVARDALEVMRVFLACPDSVNPNTSRDDGKTPLMHAITRRQVDAVQLLLSSSRIDVNVTDKNGQTALEYANEIYRPDSRHLPRHDIRSPIGHRPGVSRRRHARAGELESLELL</sequence>
<feature type="compositionally biased region" description="Basic and acidic residues" evidence="4">
    <location>
        <begin position="468"/>
        <end position="477"/>
    </location>
</feature>